<feature type="domain" description="NmrA-like" evidence="1">
    <location>
        <begin position="4"/>
        <end position="38"/>
    </location>
</feature>
<dbReference type="EMBL" id="JMQC01000008">
    <property type="protein sequence ID" value="KFM99558.1"/>
    <property type="molecule type" value="Genomic_DNA"/>
</dbReference>
<dbReference type="Proteomes" id="UP000029389">
    <property type="component" value="Unassembled WGS sequence"/>
</dbReference>
<organism evidence="2 3">
    <name type="scientific">Bacillus clarus</name>
    <dbReference type="NCBI Taxonomy" id="2338372"/>
    <lineage>
        <taxon>Bacteria</taxon>
        <taxon>Bacillati</taxon>
        <taxon>Bacillota</taxon>
        <taxon>Bacilli</taxon>
        <taxon>Bacillales</taxon>
        <taxon>Bacillaceae</taxon>
        <taxon>Bacillus</taxon>
        <taxon>Bacillus cereus group</taxon>
    </lineage>
</organism>
<name>A0A090YL79_9BACI</name>
<evidence type="ECO:0000259" key="1">
    <source>
        <dbReference type="Pfam" id="PF05368"/>
    </source>
</evidence>
<dbReference type="Pfam" id="PF05368">
    <property type="entry name" value="NmrA"/>
    <property type="match status" value="1"/>
</dbReference>
<dbReference type="InterPro" id="IPR036291">
    <property type="entry name" value="NAD(P)-bd_dom_sf"/>
</dbReference>
<dbReference type="PATRIC" id="fig|1405.8.peg.5155"/>
<dbReference type="InterPro" id="IPR008030">
    <property type="entry name" value="NmrA-like"/>
</dbReference>
<dbReference type="AlphaFoldDB" id="A0A090YL79"/>
<proteinExistence type="predicted"/>
<evidence type="ECO:0000313" key="3">
    <source>
        <dbReference type="Proteomes" id="UP000029389"/>
    </source>
</evidence>
<comment type="caution">
    <text evidence="2">The sequence shown here is derived from an EMBL/GenBank/DDBJ whole genome shotgun (WGS) entry which is preliminary data.</text>
</comment>
<evidence type="ECO:0000313" key="2">
    <source>
        <dbReference type="EMBL" id="KFM99558.1"/>
    </source>
</evidence>
<protein>
    <submittedName>
        <fullName evidence="2">NmrA-like family protein</fullName>
    </submittedName>
</protein>
<sequence length="43" mass="4841">MQTRDKIAIIGAKGKAGKFLVEQAMREGYHVRILTRNPDLISN</sequence>
<gene>
    <name evidence="2" type="ORF">DJ93_5003</name>
</gene>
<reference evidence="2 3" key="1">
    <citation type="submission" date="2014-04" db="EMBL/GenBank/DDBJ databases">
        <authorList>
            <person name="Bishop-Lilly K.A."/>
            <person name="Broomall S.M."/>
            <person name="Chain P.S."/>
            <person name="Chertkov O."/>
            <person name="Coyne S.R."/>
            <person name="Daligault H.E."/>
            <person name="Davenport K.W."/>
            <person name="Erkkila T."/>
            <person name="Frey K.G."/>
            <person name="Gibbons H.S."/>
            <person name="Gu W."/>
            <person name="Jaissle J."/>
            <person name="Johnson S.L."/>
            <person name="Koroleva G.I."/>
            <person name="Ladner J.T."/>
            <person name="Lo C.-C."/>
            <person name="Minogue T.D."/>
            <person name="Munk C."/>
            <person name="Palacios G.F."/>
            <person name="Redden C.L."/>
            <person name="Rosenzweig C.N."/>
            <person name="Scholz M.B."/>
            <person name="Teshima H."/>
            <person name="Xu Y."/>
        </authorList>
    </citation>
    <scope>NUCLEOTIDE SEQUENCE [LARGE SCALE GENOMIC DNA]</scope>
    <source>
        <strain evidence="2 3">BHP</strain>
    </source>
</reference>
<accession>A0A090YL79</accession>
<dbReference type="Gene3D" id="3.40.50.720">
    <property type="entry name" value="NAD(P)-binding Rossmann-like Domain"/>
    <property type="match status" value="1"/>
</dbReference>
<dbReference type="SUPFAM" id="SSF51735">
    <property type="entry name" value="NAD(P)-binding Rossmann-fold domains"/>
    <property type="match status" value="1"/>
</dbReference>